<gene>
    <name evidence="1" type="ORF">EZS28_040855</name>
</gene>
<feature type="non-terminal residue" evidence="1">
    <location>
        <position position="1"/>
    </location>
</feature>
<protein>
    <submittedName>
        <fullName evidence="1">Uncharacterized protein</fullName>
    </submittedName>
</protein>
<dbReference type="EMBL" id="SNRW01022677">
    <property type="protein sequence ID" value="KAA6363618.1"/>
    <property type="molecule type" value="Genomic_DNA"/>
</dbReference>
<comment type="caution">
    <text evidence="1">The sequence shown here is derived from an EMBL/GenBank/DDBJ whole genome shotgun (WGS) entry which is preliminary data.</text>
</comment>
<dbReference type="Proteomes" id="UP000324800">
    <property type="component" value="Unassembled WGS sequence"/>
</dbReference>
<evidence type="ECO:0000313" key="1">
    <source>
        <dbReference type="EMBL" id="KAA6363618.1"/>
    </source>
</evidence>
<accession>A0A5J4TZR5</accession>
<dbReference type="AlphaFoldDB" id="A0A5J4TZR5"/>
<sequence length="162" mass="19283">FLIDLSFIIKDFKTIAVFEKNMAYEHFVRTTMNLRIQAILAESSKEKFYKLIINASYRYDTLNTEKFGIIKILDKAGTFIAQRHPNHIDIRHRKRFHFDLADTGSIYITIARDPNNDYHQQQFETVVSDIQFHDMHVQNYLPDPNKDNYDYKKILTFGIENE</sequence>
<reference evidence="1 2" key="1">
    <citation type="submission" date="2019-03" db="EMBL/GenBank/DDBJ databases">
        <title>Single cell metagenomics reveals metabolic interactions within the superorganism composed of flagellate Streblomastix strix and complex community of Bacteroidetes bacteria on its surface.</title>
        <authorList>
            <person name="Treitli S.C."/>
            <person name="Kolisko M."/>
            <person name="Husnik F."/>
            <person name="Keeling P."/>
            <person name="Hampl V."/>
        </authorList>
    </citation>
    <scope>NUCLEOTIDE SEQUENCE [LARGE SCALE GENOMIC DNA]</scope>
    <source>
        <strain evidence="1">ST1C</strain>
    </source>
</reference>
<name>A0A5J4TZR5_9EUKA</name>
<evidence type="ECO:0000313" key="2">
    <source>
        <dbReference type="Proteomes" id="UP000324800"/>
    </source>
</evidence>
<organism evidence="1 2">
    <name type="scientific">Streblomastix strix</name>
    <dbReference type="NCBI Taxonomy" id="222440"/>
    <lineage>
        <taxon>Eukaryota</taxon>
        <taxon>Metamonada</taxon>
        <taxon>Preaxostyla</taxon>
        <taxon>Oxymonadida</taxon>
        <taxon>Streblomastigidae</taxon>
        <taxon>Streblomastix</taxon>
    </lineage>
</organism>
<dbReference type="OrthoDB" id="90214at2759"/>
<proteinExistence type="predicted"/>